<keyword evidence="2" id="KW-0812">Transmembrane</keyword>
<comment type="caution">
    <text evidence="3">The sequence shown here is derived from an EMBL/GenBank/DDBJ whole genome shotgun (WGS) entry which is preliminary data.</text>
</comment>
<evidence type="ECO:0000256" key="2">
    <source>
        <dbReference type="SAM" id="Phobius"/>
    </source>
</evidence>
<keyword evidence="4" id="KW-1185">Reference proteome</keyword>
<organism evidence="3 4">
    <name type="scientific">Gordonia humi</name>
    <dbReference type="NCBI Taxonomy" id="686429"/>
    <lineage>
        <taxon>Bacteria</taxon>
        <taxon>Bacillati</taxon>
        <taxon>Actinomycetota</taxon>
        <taxon>Actinomycetes</taxon>
        <taxon>Mycobacteriales</taxon>
        <taxon>Gordoniaceae</taxon>
        <taxon>Gordonia</taxon>
    </lineage>
</organism>
<feature type="region of interest" description="Disordered" evidence="1">
    <location>
        <begin position="54"/>
        <end position="152"/>
    </location>
</feature>
<dbReference type="EMBL" id="JACIFP010000001">
    <property type="protein sequence ID" value="MBB4137546.1"/>
    <property type="molecule type" value="Genomic_DNA"/>
</dbReference>
<feature type="compositionally biased region" description="Polar residues" evidence="1">
    <location>
        <begin position="115"/>
        <end position="124"/>
    </location>
</feature>
<sequence length="152" mass="16662">MSDDQTPDGRTRLEMLMDKLSHVYRTRVRTTTVVLIVAWFALLAFYGFSSEHYPAKQSSATTPAHTTQEPETTEEPTSSTPVETTPETSSTTDEPSTQETTTETTDPAQEQQETRTTNPAQPRRSTPEQTTPTTTPQQTAVPEATQPSDGGA</sequence>
<evidence type="ECO:0000313" key="3">
    <source>
        <dbReference type="EMBL" id="MBB4137546.1"/>
    </source>
</evidence>
<dbReference type="RefSeq" id="WP_183372396.1">
    <property type="nucleotide sequence ID" value="NZ_BAABHL010000130.1"/>
</dbReference>
<keyword evidence="2" id="KW-1133">Transmembrane helix</keyword>
<proteinExistence type="predicted"/>
<accession>A0A840F6N0</accession>
<feature type="compositionally biased region" description="Low complexity" evidence="1">
    <location>
        <begin position="127"/>
        <end position="152"/>
    </location>
</feature>
<dbReference type="AlphaFoldDB" id="A0A840F6N0"/>
<feature type="compositionally biased region" description="Low complexity" evidence="1">
    <location>
        <begin position="61"/>
        <end position="111"/>
    </location>
</feature>
<gene>
    <name evidence="3" type="ORF">BKA16_004098</name>
</gene>
<keyword evidence="2" id="KW-0472">Membrane</keyword>
<name>A0A840F6N0_9ACTN</name>
<protein>
    <submittedName>
        <fullName evidence="3">Outer membrane biosynthesis protein TonB</fullName>
    </submittedName>
</protein>
<evidence type="ECO:0000313" key="4">
    <source>
        <dbReference type="Proteomes" id="UP000551501"/>
    </source>
</evidence>
<reference evidence="3 4" key="1">
    <citation type="submission" date="2020-08" db="EMBL/GenBank/DDBJ databases">
        <title>Sequencing the genomes of 1000 actinobacteria strains.</title>
        <authorList>
            <person name="Klenk H.-P."/>
        </authorList>
    </citation>
    <scope>NUCLEOTIDE SEQUENCE [LARGE SCALE GENOMIC DNA]</scope>
    <source>
        <strain evidence="3 4">DSM 45298</strain>
    </source>
</reference>
<feature type="transmembrane region" description="Helical" evidence="2">
    <location>
        <begin position="28"/>
        <end position="48"/>
    </location>
</feature>
<dbReference type="Proteomes" id="UP000551501">
    <property type="component" value="Unassembled WGS sequence"/>
</dbReference>
<evidence type="ECO:0000256" key="1">
    <source>
        <dbReference type="SAM" id="MobiDB-lite"/>
    </source>
</evidence>